<protein>
    <submittedName>
        <fullName evidence="1">Uncharacterized protein</fullName>
    </submittedName>
</protein>
<organism evidence="1">
    <name type="scientific">Phytophthora nicotianae</name>
    <name type="common">Potato buckeye rot agent</name>
    <name type="synonym">Phytophthora parasitica</name>
    <dbReference type="NCBI Taxonomy" id="4792"/>
    <lineage>
        <taxon>Eukaryota</taxon>
        <taxon>Sar</taxon>
        <taxon>Stramenopiles</taxon>
        <taxon>Oomycota</taxon>
        <taxon>Peronosporomycetes</taxon>
        <taxon>Peronosporales</taxon>
        <taxon>Peronosporaceae</taxon>
        <taxon>Phytophthora</taxon>
    </lineage>
</organism>
<name>W2GL80_PHYNI</name>
<accession>W2GL80</accession>
<proteinExistence type="predicted"/>
<evidence type="ECO:0000313" key="1">
    <source>
        <dbReference type="EMBL" id="ETK82971.1"/>
    </source>
</evidence>
<dbReference type="Proteomes" id="UP000053864">
    <property type="component" value="Unassembled WGS sequence"/>
</dbReference>
<dbReference type="AlphaFoldDB" id="W2GL80"/>
<sequence length="98" mass="11385">MHVEDIQATKPLLMGVLMALKCFPVQQAKKQVLTYAGYHHSAHLLFFANKLLSTIPKVFKTLPSSAKAHYRKFIDQIHIKYKGEHEVLQCDLTLWHLW</sequence>
<dbReference type="EMBL" id="KI687114">
    <property type="protein sequence ID" value="ETK82971.1"/>
    <property type="molecule type" value="Genomic_DNA"/>
</dbReference>
<dbReference type="EMBL" id="KI673808">
    <property type="protein sequence ID" value="ETL36352.1"/>
    <property type="molecule type" value="Genomic_DNA"/>
</dbReference>
<reference evidence="1" key="1">
    <citation type="submission" date="2013-11" db="EMBL/GenBank/DDBJ databases">
        <title>The Genome Sequence of Phytophthora parasitica CJ02B3.</title>
        <authorList>
            <consortium name="The Broad Institute Genomics Platform"/>
            <person name="Russ C."/>
            <person name="Tyler B."/>
            <person name="Panabieres F."/>
            <person name="Shan W."/>
            <person name="Tripathy S."/>
            <person name="Grunwald N."/>
            <person name="Machado M."/>
            <person name="Johnson C.S."/>
            <person name="Arredondo F."/>
            <person name="Hong C."/>
            <person name="Coffey M."/>
            <person name="Young S.K."/>
            <person name="Zeng Q."/>
            <person name="Gargeya S."/>
            <person name="Fitzgerald M."/>
            <person name="Abouelleil A."/>
            <person name="Alvarado L."/>
            <person name="Chapman S.B."/>
            <person name="Gainer-Dewar J."/>
            <person name="Goldberg J."/>
            <person name="Griggs A."/>
            <person name="Gujja S."/>
            <person name="Hansen M."/>
            <person name="Howarth C."/>
            <person name="Imamovic A."/>
            <person name="Ireland A."/>
            <person name="Larimer J."/>
            <person name="McCowan C."/>
            <person name="Murphy C."/>
            <person name="Pearson M."/>
            <person name="Poon T.W."/>
            <person name="Priest M."/>
            <person name="Roberts A."/>
            <person name="Saif S."/>
            <person name="Shea T."/>
            <person name="Sykes S."/>
            <person name="Wortman J."/>
            <person name="Nusbaum C."/>
            <person name="Birren B."/>
        </authorList>
    </citation>
    <scope>NUCLEOTIDE SEQUENCE [LARGE SCALE GENOMIC DNA]</scope>
    <source>
        <strain evidence="1">CJ02B3</strain>
    </source>
</reference>
<evidence type="ECO:0000313" key="2">
    <source>
        <dbReference type="EMBL" id="ETL36352.1"/>
    </source>
</evidence>
<gene>
    <name evidence="1" type="ORF">L915_11734</name>
    <name evidence="2" type="ORF">L916_11658</name>
</gene>
<dbReference type="Proteomes" id="UP000053236">
    <property type="component" value="Unassembled WGS sequence"/>
</dbReference>
<reference evidence="2" key="2">
    <citation type="submission" date="2013-11" db="EMBL/GenBank/DDBJ databases">
        <title>The Genome Sequence of Phytophthora parasitica CJ05E6.</title>
        <authorList>
            <consortium name="The Broad Institute Genomics Platform"/>
            <person name="Russ C."/>
            <person name="Tyler B."/>
            <person name="Panabieres F."/>
            <person name="Shan W."/>
            <person name="Tripathy S."/>
            <person name="Grunwald N."/>
            <person name="Machado M."/>
            <person name="Johnson C.S."/>
            <person name="Arredondo F."/>
            <person name="Hong C."/>
            <person name="Coffey M."/>
            <person name="Young S.K."/>
            <person name="Zeng Q."/>
            <person name="Gargeya S."/>
            <person name="Fitzgerald M."/>
            <person name="Abouelleil A."/>
            <person name="Alvarado L."/>
            <person name="Chapman S.B."/>
            <person name="Gainer-Dewar J."/>
            <person name="Goldberg J."/>
            <person name="Griggs A."/>
            <person name="Gujja S."/>
            <person name="Hansen M."/>
            <person name="Howarth C."/>
            <person name="Imamovic A."/>
            <person name="Ireland A."/>
            <person name="Larimer J."/>
            <person name="McCowan C."/>
            <person name="Murphy C."/>
            <person name="Pearson M."/>
            <person name="Poon T.W."/>
            <person name="Priest M."/>
            <person name="Roberts A."/>
            <person name="Saif S."/>
            <person name="Shea T."/>
            <person name="Sykes S."/>
            <person name="Wortman J."/>
            <person name="Nusbaum C."/>
            <person name="Birren B."/>
        </authorList>
    </citation>
    <scope>NUCLEOTIDE SEQUENCE [LARGE SCALE GENOMIC DNA]</scope>
    <source>
        <strain evidence="2">CJ05E6</strain>
    </source>
</reference>